<dbReference type="AlphaFoldDB" id="A0A9Q8Z1K9"/>
<keyword evidence="1" id="KW-0378">Hydrolase</keyword>
<dbReference type="InterPro" id="IPR001969">
    <property type="entry name" value="Aspartic_peptidase_AS"/>
</dbReference>
<feature type="region of interest" description="Disordered" evidence="2">
    <location>
        <begin position="1"/>
        <end position="37"/>
    </location>
</feature>
<name>A0A9Q8Z1K9_CURCL</name>
<feature type="compositionally biased region" description="Basic and acidic residues" evidence="2">
    <location>
        <begin position="1"/>
        <end position="12"/>
    </location>
</feature>
<sequence>MDRERLAIEPRGGEANQMDGYQENSLENEQDRCAEEQSAVPADIQMEGDEDHRQYAIIGQLPTCWIALQGGMRRALIDTGSQLNVMQLSTARALNISQLCRKSFNKE</sequence>
<evidence type="ECO:0000313" key="3">
    <source>
        <dbReference type="EMBL" id="USP73995.1"/>
    </source>
</evidence>
<keyword evidence="4" id="KW-1185">Reference proteome</keyword>
<gene>
    <name evidence="3" type="ORF">yc1106_01269</name>
</gene>
<dbReference type="OrthoDB" id="3788962at2759"/>
<dbReference type="GO" id="GO:0006508">
    <property type="term" value="P:proteolysis"/>
    <property type="evidence" value="ECO:0007669"/>
    <property type="project" value="InterPro"/>
</dbReference>
<organism evidence="3 4">
    <name type="scientific">Curvularia clavata</name>
    <dbReference type="NCBI Taxonomy" id="95742"/>
    <lineage>
        <taxon>Eukaryota</taxon>
        <taxon>Fungi</taxon>
        <taxon>Dikarya</taxon>
        <taxon>Ascomycota</taxon>
        <taxon>Pezizomycotina</taxon>
        <taxon>Dothideomycetes</taxon>
        <taxon>Pleosporomycetidae</taxon>
        <taxon>Pleosporales</taxon>
        <taxon>Pleosporineae</taxon>
        <taxon>Pleosporaceae</taxon>
        <taxon>Curvularia</taxon>
    </lineage>
</organism>
<dbReference type="EMBL" id="CP089274">
    <property type="protein sequence ID" value="USP73995.1"/>
    <property type="molecule type" value="Genomic_DNA"/>
</dbReference>
<protein>
    <submittedName>
        <fullName evidence="3">Uncharacterized protein</fullName>
    </submittedName>
</protein>
<evidence type="ECO:0000313" key="4">
    <source>
        <dbReference type="Proteomes" id="UP001056012"/>
    </source>
</evidence>
<dbReference type="GO" id="GO:0004190">
    <property type="term" value="F:aspartic-type endopeptidase activity"/>
    <property type="evidence" value="ECO:0007669"/>
    <property type="project" value="UniProtKB-KW"/>
</dbReference>
<accession>A0A9Q8Z1K9</accession>
<evidence type="ECO:0000256" key="2">
    <source>
        <dbReference type="SAM" id="MobiDB-lite"/>
    </source>
</evidence>
<keyword evidence="1" id="KW-0645">Protease</keyword>
<dbReference type="PROSITE" id="PS00141">
    <property type="entry name" value="ASP_PROTEASE"/>
    <property type="match status" value="1"/>
</dbReference>
<dbReference type="InterPro" id="IPR021109">
    <property type="entry name" value="Peptidase_aspartic_dom_sf"/>
</dbReference>
<evidence type="ECO:0000256" key="1">
    <source>
        <dbReference type="ARBA" id="ARBA00022750"/>
    </source>
</evidence>
<keyword evidence="1" id="KW-0064">Aspartyl protease</keyword>
<dbReference type="Proteomes" id="UP001056012">
    <property type="component" value="Chromosome 1"/>
</dbReference>
<reference evidence="3" key="1">
    <citation type="submission" date="2021-12" db="EMBL/GenBank/DDBJ databases">
        <title>Curvularia clavata genome.</title>
        <authorList>
            <person name="Cao Y."/>
        </authorList>
    </citation>
    <scope>NUCLEOTIDE SEQUENCE</scope>
    <source>
        <strain evidence="3">Yc1106</strain>
    </source>
</reference>
<dbReference type="SUPFAM" id="SSF50630">
    <property type="entry name" value="Acid proteases"/>
    <property type="match status" value="1"/>
</dbReference>
<proteinExistence type="predicted"/>
<dbReference type="VEuPathDB" id="FungiDB:yc1106_01269"/>